<dbReference type="OrthoDB" id="2228at2759"/>
<dbReference type="AlphaFoldDB" id="A0A8K0TB72"/>
<dbReference type="SUPFAM" id="SSF56815">
    <property type="entry name" value="Sec1/munc18-like (SM) proteins"/>
    <property type="match status" value="1"/>
</dbReference>
<feature type="region of interest" description="Disordered" evidence="2">
    <location>
        <begin position="610"/>
        <end position="730"/>
    </location>
</feature>
<proteinExistence type="inferred from homology"/>
<dbReference type="Gene3D" id="3.40.50.1910">
    <property type="match status" value="1"/>
</dbReference>
<feature type="compositionally biased region" description="Basic residues" evidence="2">
    <location>
        <begin position="720"/>
        <end position="730"/>
    </location>
</feature>
<reference evidence="3" key="1">
    <citation type="journal article" date="2021" name="Nat. Commun.">
        <title>Genetic determinants of endophytism in the Arabidopsis root mycobiome.</title>
        <authorList>
            <person name="Mesny F."/>
            <person name="Miyauchi S."/>
            <person name="Thiergart T."/>
            <person name="Pickel B."/>
            <person name="Atanasova L."/>
            <person name="Karlsson M."/>
            <person name="Huettel B."/>
            <person name="Barry K.W."/>
            <person name="Haridas S."/>
            <person name="Chen C."/>
            <person name="Bauer D."/>
            <person name="Andreopoulos W."/>
            <person name="Pangilinan J."/>
            <person name="LaButti K."/>
            <person name="Riley R."/>
            <person name="Lipzen A."/>
            <person name="Clum A."/>
            <person name="Drula E."/>
            <person name="Henrissat B."/>
            <person name="Kohler A."/>
            <person name="Grigoriev I.V."/>
            <person name="Martin F.M."/>
            <person name="Hacquard S."/>
        </authorList>
    </citation>
    <scope>NUCLEOTIDE SEQUENCE</scope>
    <source>
        <strain evidence="3">MPI-CAGE-AT-0016</strain>
    </source>
</reference>
<name>A0A8K0TB72_9PEZI</name>
<dbReference type="Proteomes" id="UP000813385">
    <property type="component" value="Unassembled WGS sequence"/>
</dbReference>
<dbReference type="Gene3D" id="1.25.40.60">
    <property type="match status" value="1"/>
</dbReference>
<sequence>MGASIIQEQHDVFIDTVKRVNRGDWKVLLTDEASRKILDNVVEEDEILSLNVTSIYSIEKRREPEPEMDAMYLLSPLPHILDCLLADLDRQRYRSFYLVWTGVLEPQLRRRLDASPGARRIAGFETLTVDFFPRQSHLVTFRDPWSFPILYHPGCNNLVRDHLQLLAQKITGVCVTLGEYPKVRYYAPRNAVHEASVLSMHLARFVQEELDQYAQFNRDFPPQTSRPQGTLVITDRSMDLTAPFVHEFTYEAMAHDLLPIREGDQVMYRTITNKGQEDEEEVDYELTDRDKVWVTNRHIHMKDTIEKLGADFRKFLDDHPQFRDDPGAKTSVSQLREMMGGMREFMEMKQAYSLHMSMAGDAMDLFTSRNLPEIASVEQTLATGMDEENRRAKNTLDQVVRLLDSETVTPGDRLRLIVLYILHREGVIPNDVKILLAHADLPVDDAEVVANLAMLGGHVTRALKEVRQPTPPLFPKNTKDVAGNEEYALSRFEPAMQALLEDLARGTLDQTIFPYQKPPMDPNEDLIAAQQGSLRAGRPNWAAQGRRPPENRQRLIVFVAGGATFSENRVCHDVGEARGKDVFLVTSHMISPSLFVRQLRDLAKDERRLDLPVTRPKPRAPDWINERPPPPPQAKPPMQAAGGPRPPGGAHRPSPSGAGMPARPGGAVPPTAQMAGMSINNGAPRPPPQVPNKGGSEWPAAAPTPPPAAGGKPHKLEKEKKKRNFLGIKR</sequence>
<dbReference type="Gene3D" id="3.40.50.2060">
    <property type="match status" value="1"/>
</dbReference>
<evidence type="ECO:0000256" key="2">
    <source>
        <dbReference type="SAM" id="MobiDB-lite"/>
    </source>
</evidence>
<dbReference type="EMBL" id="JAGPXD010000006">
    <property type="protein sequence ID" value="KAH7349272.1"/>
    <property type="molecule type" value="Genomic_DNA"/>
</dbReference>
<dbReference type="Pfam" id="PF00995">
    <property type="entry name" value="Sec1"/>
    <property type="match status" value="1"/>
</dbReference>
<dbReference type="InterPro" id="IPR043154">
    <property type="entry name" value="Sec-1-like_dom1"/>
</dbReference>
<feature type="compositionally biased region" description="Low complexity" evidence="2">
    <location>
        <begin position="636"/>
        <end position="659"/>
    </location>
</feature>
<evidence type="ECO:0000256" key="1">
    <source>
        <dbReference type="ARBA" id="ARBA00009884"/>
    </source>
</evidence>
<protein>
    <submittedName>
        <fullName evidence="3">Sec1 family protein</fullName>
    </submittedName>
</protein>
<dbReference type="GO" id="GO:0016192">
    <property type="term" value="P:vesicle-mediated transport"/>
    <property type="evidence" value="ECO:0007669"/>
    <property type="project" value="InterPro"/>
</dbReference>
<dbReference type="PANTHER" id="PTHR11679">
    <property type="entry name" value="VESICLE PROTEIN SORTING-ASSOCIATED"/>
    <property type="match status" value="1"/>
</dbReference>
<organism evidence="3 4">
    <name type="scientific">Plectosphaerella cucumerina</name>
    <dbReference type="NCBI Taxonomy" id="40658"/>
    <lineage>
        <taxon>Eukaryota</taxon>
        <taxon>Fungi</taxon>
        <taxon>Dikarya</taxon>
        <taxon>Ascomycota</taxon>
        <taxon>Pezizomycotina</taxon>
        <taxon>Sordariomycetes</taxon>
        <taxon>Hypocreomycetidae</taxon>
        <taxon>Glomerellales</taxon>
        <taxon>Plectosphaerellaceae</taxon>
        <taxon>Plectosphaerella</taxon>
    </lineage>
</organism>
<accession>A0A8K0TB72</accession>
<dbReference type="PIRSF" id="PIRSF005715">
    <property type="entry name" value="VPS45_Sec1"/>
    <property type="match status" value="1"/>
</dbReference>
<evidence type="ECO:0000313" key="4">
    <source>
        <dbReference type="Proteomes" id="UP000813385"/>
    </source>
</evidence>
<dbReference type="InterPro" id="IPR036045">
    <property type="entry name" value="Sec1-like_sf"/>
</dbReference>
<dbReference type="InterPro" id="IPR001619">
    <property type="entry name" value="Sec1-like"/>
</dbReference>
<keyword evidence="4" id="KW-1185">Reference proteome</keyword>
<comment type="similarity">
    <text evidence="1">Belongs to the STXBP/unc-18/SEC1 family.</text>
</comment>
<gene>
    <name evidence="3" type="ORF">B0T11DRAFT_260970</name>
</gene>
<evidence type="ECO:0000313" key="3">
    <source>
        <dbReference type="EMBL" id="KAH7349272.1"/>
    </source>
</evidence>
<dbReference type="Gene3D" id="3.90.830.10">
    <property type="entry name" value="Syntaxin Binding Protein 1, Chain A, domain 2"/>
    <property type="match status" value="1"/>
</dbReference>
<dbReference type="InterPro" id="IPR027482">
    <property type="entry name" value="Sec1-like_dom2"/>
</dbReference>
<dbReference type="InterPro" id="IPR043127">
    <property type="entry name" value="Sec-1-like_dom3a"/>
</dbReference>
<comment type="caution">
    <text evidence="3">The sequence shown here is derived from an EMBL/GenBank/DDBJ whole genome shotgun (WGS) entry which is preliminary data.</text>
</comment>